<dbReference type="HOGENOM" id="CLU_1035232_0_0_1"/>
<dbReference type="InParanoid" id="G0MV00"/>
<protein>
    <recommendedName>
        <fullName evidence="3">Myb-like domain-containing protein</fullName>
    </recommendedName>
</protein>
<dbReference type="Proteomes" id="UP000008068">
    <property type="component" value="Unassembled WGS sequence"/>
</dbReference>
<gene>
    <name evidence="1" type="ORF">CAEBREN_17976</name>
</gene>
<evidence type="ECO:0008006" key="3">
    <source>
        <dbReference type="Google" id="ProtNLM"/>
    </source>
</evidence>
<proteinExistence type="predicted"/>
<name>G0MV00_CAEBE</name>
<evidence type="ECO:0000313" key="2">
    <source>
        <dbReference type="Proteomes" id="UP000008068"/>
    </source>
</evidence>
<organism evidence="2">
    <name type="scientific">Caenorhabditis brenneri</name>
    <name type="common">Nematode worm</name>
    <dbReference type="NCBI Taxonomy" id="135651"/>
    <lineage>
        <taxon>Eukaryota</taxon>
        <taxon>Metazoa</taxon>
        <taxon>Ecdysozoa</taxon>
        <taxon>Nematoda</taxon>
        <taxon>Chromadorea</taxon>
        <taxon>Rhabditida</taxon>
        <taxon>Rhabditina</taxon>
        <taxon>Rhabditomorpha</taxon>
        <taxon>Rhabditoidea</taxon>
        <taxon>Rhabditidae</taxon>
        <taxon>Peloderinae</taxon>
        <taxon>Caenorhabditis</taxon>
    </lineage>
</organism>
<dbReference type="AlphaFoldDB" id="G0MV00"/>
<keyword evidence="2" id="KW-1185">Reference proteome</keyword>
<accession>G0MV00</accession>
<sequence length="269" mass="31025">MGGPRYTEEEDTALVTFILANQGAYGSFGIFVDAAREAVETRTPHSLYQRFHKYLTNELQEKPNAARLTENERTYFVRRYNVNVANVVGENGGKVEDGIFDVIFACIACLIGCLDSDDEDYDKLDKQFTSFIDMYWHKETPRTRTLTQRHLEIIVQAFFNNFNASIEEGERIVSFNDDILRQLRTVYSSLTNPVIKEQELFNAIDSASKGKHVGWPDVMTRVNDKFDFPSKNIKCIIIAIYKALDPGYYLFDLPFVVHYVVTFLFKFLI</sequence>
<dbReference type="Gene3D" id="1.10.10.60">
    <property type="entry name" value="Homeodomain-like"/>
    <property type="match status" value="1"/>
</dbReference>
<reference evidence="2" key="1">
    <citation type="submission" date="2011-07" db="EMBL/GenBank/DDBJ databases">
        <authorList>
            <consortium name="Caenorhabditis brenneri Sequencing and Analysis Consortium"/>
            <person name="Wilson R.K."/>
        </authorList>
    </citation>
    <scope>NUCLEOTIDE SEQUENCE [LARGE SCALE GENOMIC DNA]</scope>
    <source>
        <strain evidence="2">PB2801</strain>
    </source>
</reference>
<dbReference type="EMBL" id="GL379813">
    <property type="protein sequence ID" value="EGT44496.1"/>
    <property type="molecule type" value="Genomic_DNA"/>
</dbReference>
<evidence type="ECO:0000313" key="1">
    <source>
        <dbReference type="EMBL" id="EGT44496.1"/>
    </source>
</evidence>